<evidence type="ECO:0000256" key="1">
    <source>
        <dbReference type="SAM" id="SignalP"/>
    </source>
</evidence>
<name>A0A1I4EJ95_9RHOB</name>
<gene>
    <name evidence="2" type="ORF">SAMN04488036_104300</name>
</gene>
<dbReference type="OrthoDB" id="7848466at2"/>
<keyword evidence="1" id="KW-0732">Signal</keyword>
<feature type="chain" id="PRO_5011635900" evidence="1">
    <location>
        <begin position="26"/>
        <end position="143"/>
    </location>
</feature>
<feature type="signal peptide" evidence="1">
    <location>
        <begin position="1"/>
        <end position="25"/>
    </location>
</feature>
<protein>
    <submittedName>
        <fullName evidence="2">Uncharacterized protein</fullName>
    </submittedName>
</protein>
<proteinExistence type="predicted"/>
<dbReference type="AlphaFoldDB" id="A0A1I4EJ95"/>
<dbReference type="EMBL" id="FOSZ01000004">
    <property type="protein sequence ID" value="SFL05283.1"/>
    <property type="molecule type" value="Genomic_DNA"/>
</dbReference>
<dbReference type="RefSeq" id="WP_093324015.1">
    <property type="nucleotide sequence ID" value="NZ_FOSZ01000004.1"/>
</dbReference>
<evidence type="ECO:0000313" key="2">
    <source>
        <dbReference type="EMBL" id="SFL05283.1"/>
    </source>
</evidence>
<dbReference type="Proteomes" id="UP000198851">
    <property type="component" value="Unassembled WGS sequence"/>
</dbReference>
<reference evidence="3" key="1">
    <citation type="submission" date="2016-10" db="EMBL/GenBank/DDBJ databases">
        <authorList>
            <person name="Varghese N."/>
            <person name="Submissions S."/>
        </authorList>
    </citation>
    <scope>NUCLEOTIDE SEQUENCE [LARGE SCALE GENOMIC DNA]</scope>
    <source>
        <strain evidence="3">DSM 28453</strain>
    </source>
</reference>
<accession>A0A1I4EJ95</accession>
<dbReference type="STRING" id="1280847.SAMN04488036_104300"/>
<organism evidence="2 3">
    <name type="scientific">Shimia haliotis</name>
    <dbReference type="NCBI Taxonomy" id="1280847"/>
    <lineage>
        <taxon>Bacteria</taxon>
        <taxon>Pseudomonadati</taxon>
        <taxon>Pseudomonadota</taxon>
        <taxon>Alphaproteobacteria</taxon>
        <taxon>Rhodobacterales</taxon>
        <taxon>Roseobacteraceae</taxon>
    </lineage>
</organism>
<evidence type="ECO:0000313" key="3">
    <source>
        <dbReference type="Proteomes" id="UP000198851"/>
    </source>
</evidence>
<keyword evidence="3" id="KW-1185">Reference proteome</keyword>
<sequence>MACLFDRRLAFVFALCLAPFSAAMAASDPVKQHNSNAVWFENWGGMTNATLKVFAPDGQVTELYTEAGTPVYQLPGRDVLDGIYHFELSAATLEQEKIVNQLNNGRGEAAKDTAAKSYYASGRFTVSRGVIIVPEDIQEEDGN</sequence>